<feature type="domain" description="Pyridine nucleotide-disulphide oxidoreductase dimerisation" evidence="7">
    <location>
        <begin position="334"/>
        <end position="429"/>
    </location>
</feature>
<dbReference type="InterPro" id="IPR004099">
    <property type="entry name" value="Pyr_nucl-diS_OxRdtase_dimer"/>
</dbReference>
<dbReference type="RefSeq" id="WP_084067955.1">
    <property type="nucleotide sequence ID" value="NZ_FWXY01000006.1"/>
</dbReference>
<dbReference type="InterPro" id="IPR036188">
    <property type="entry name" value="FAD/NAD-bd_sf"/>
</dbReference>
<gene>
    <name evidence="9" type="ORF">SAMN02746065_10666</name>
</gene>
<dbReference type="OrthoDB" id="9769238at2"/>
<accession>A0A1W2ASH0</accession>
<evidence type="ECO:0000313" key="9">
    <source>
        <dbReference type="EMBL" id="SMC63656.1"/>
    </source>
</evidence>
<comment type="similarity">
    <text evidence="2">Belongs to the class-III pyridine nucleotide-disulfide oxidoreductase family.</text>
</comment>
<dbReference type="GO" id="GO:0016491">
    <property type="term" value="F:oxidoreductase activity"/>
    <property type="evidence" value="ECO:0007669"/>
    <property type="project" value="UniProtKB-KW"/>
</dbReference>
<reference evidence="9 10" key="1">
    <citation type="submission" date="2017-04" db="EMBL/GenBank/DDBJ databases">
        <authorList>
            <person name="Afonso C.L."/>
            <person name="Miller P.J."/>
            <person name="Scott M.A."/>
            <person name="Spackman E."/>
            <person name="Goraichik I."/>
            <person name="Dimitrov K.M."/>
            <person name="Suarez D.L."/>
            <person name="Swayne D.E."/>
        </authorList>
    </citation>
    <scope>NUCLEOTIDE SEQUENCE [LARGE SCALE GENOMIC DNA]</scope>
    <source>
        <strain evidence="9 10">DSM 3385</strain>
    </source>
</reference>
<keyword evidence="6" id="KW-0676">Redox-active center</keyword>
<name>A0A1W2ASH0_9BACT</name>
<dbReference type="Proteomes" id="UP000192418">
    <property type="component" value="Unassembled WGS sequence"/>
</dbReference>
<dbReference type="InterPro" id="IPR050260">
    <property type="entry name" value="FAD-bd_OxRdtase"/>
</dbReference>
<keyword evidence="10" id="KW-1185">Reference proteome</keyword>
<dbReference type="SUPFAM" id="SSF55424">
    <property type="entry name" value="FAD/NAD-linked reductases, dimerisation (C-terminal) domain"/>
    <property type="match status" value="1"/>
</dbReference>
<sequence length="451" mass="48013">MQKTDILVIGASAAGFVAATMAKTMNPNKDVTIIRIEKQTLVPCGIPYFVSPGVNSDKNVMPTDKVFQDAGVNLTIGEVTTINTEEKKCTLKDGQEIAYDKLILGTGSTPVEPAWLAGTHLDNVFYVPKDKVYLDKMQGKLAQCKKIVTIGAGFIGVEVSDELVQNGKDVTLIEKLPHALALAFDEEIAIKTEEAMKARGVKLVTGMGVTEILGKNTVTGVRLENGETIEADAVLLSMGYRPNINLAKEAGITITREGFIKVDEYMRTETPDVFAVGDCAEKIDFITRKPSNIMLASTACAEARTAGMNLFKLSAVKTFNGTISIFSTAIGNQGFGVAGLTEQRAKSDGFDVISASFQGVDKHPGTLTDTHPQMVKLIAGKETGIILGGEVVGGPSAGELINTIAFIIQNRMTVNGILTSQIGTQPLLTASPAAYPLMKAAEILAKKRLGL</sequence>
<comment type="cofactor">
    <cofactor evidence="1">
        <name>FAD</name>
        <dbReference type="ChEBI" id="CHEBI:57692"/>
    </cofactor>
</comment>
<dbReference type="EMBL" id="FWXY01000006">
    <property type="protein sequence ID" value="SMC63656.1"/>
    <property type="molecule type" value="Genomic_DNA"/>
</dbReference>
<dbReference type="InterPro" id="IPR023753">
    <property type="entry name" value="FAD/NAD-binding_dom"/>
</dbReference>
<evidence type="ECO:0000256" key="4">
    <source>
        <dbReference type="ARBA" id="ARBA00022827"/>
    </source>
</evidence>
<dbReference type="InterPro" id="IPR016156">
    <property type="entry name" value="FAD/NAD-linked_Rdtase_dimer_sf"/>
</dbReference>
<evidence type="ECO:0000259" key="8">
    <source>
        <dbReference type="Pfam" id="PF07992"/>
    </source>
</evidence>
<evidence type="ECO:0000256" key="1">
    <source>
        <dbReference type="ARBA" id="ARBA00001974"/>
    </source>
</evidence>
<keyword evidence="3" id="KW-0285">Flavoprotein</keyword>
<dbReference type="Gene3D" id="3.30.390.30">
    <property type="match status" value="1"/>
</dbReference>
<protein>
    <submittedName>
        <fullName evidence="9">NADPH-dependent 2,4-dienoyl-CoA reductase, sulfur reductase</fullName>
    </submittedName>
</protein>
<dbReference type="SUPFAM" id="SSF51905">
    <property type="entry name" value="FAD/NAD(P)-binding domain"/>
    <property type="match status" value="1"/>
</dbReference>
<keyword evidence="5" id="KW-0560">Oxidoreductase</keyword>
<dbReference type="Pfam" id="PF07992">
    <property type="entry name" value="Pyr_redox_2"/>
    <property type="match status" value="1"/>
</dbReference>
<dbReference type="Gene3D" id="3.50.50.60">
    <property type="entry name" value="FAD/NAD(P)-binding domain"/>
    <property type="match status" value="2"/>
</dbReference>
<proteinExistence type="inferred from homology"/>
<keyword evidence="4" id="KW-0274">FAD</keyword>
<dbReference type="PRINTS" id="PR00411">
    <property type="entry name" value="PNDRDTASEI"/>
</dbReference>
<evidence type="ECO:0000256" key="2">
    <source>
        <dbReference type="ARBA" id="ARBA00009130"/>
    </source>
</evidence>
<evidence type="ECO:0000256" key="5">
    <source>
        <dbReference type="ARBA" id="ARBA00023002"/>
    </source>
</evidence>
<dbReference type="AlphaFoldDB" id="A0A1W2ASH0"/>
<feature type="domain" description="FAD/NAD(P)-binding" evidence="8">
    <location>
        <begin position="5"/>
        <end position="303"/>
    </location>
</feature>
<dbReference type="PANTHER" id="PTHR43429:SF1">
    <property type="entry name" value="NAD(P)H SULFUR OXIDOREDUCTASE (COA-DEPENDENT)"/>
    <property type="match status" value="1"/>
</dbReference>
<organism evidence="9 10">
    <name type="scientific">Desulfocicer vacuolatum DSM 3385</name>
    <dbReference type="NCBI Taxonomy" id="1121400"/>
    <lineage>
        <taxon>Bacteria</taxon>
        <taxon>Pseudomonadati</taxon>
        <taxon>Thermodesulfobacteriota</taxon>
        <taxon>Desulfobacteria</taxon>
        <taxon>Desulfobacterales</taxon>
        <taxon>Desulfobacteraceae</taxon>
        <taxon>Desulfocicer</taxon>
    </lineage>
</organism>
<dbReference type="PRINTS" id="PR00368">
    <property type="entry name" value="FADPNR"/>
</dbReference>
<evidence type="ECO:0000313" key="10">
    <source>
        <dbReference type="Proteomes" id="UP000192418"/>
    </source>
</evidence>
<evidence type="ECO:0000256" key="3">
    <source>
        <dbReference type="ARBA" id="ARBA00022630"/>
    </source>
</evidence>
<evidence type="ECO:0000256" key="6">
    <source>
        <dbReference type="ARBA" id="ARBA00023284"/>
    </source>
</evidence>
<dbReference type="Pfam" id="PF02852">
    <property type="entry name" value="Pyr_redox_dim"/>
    <property type="match status" value="1"/>
</dbReference>
<evidence type="ECO:0000259" key="7">
    <source>
        <dbReference type="Pfam" id="PF02852"/>
    </source>
</evidence>
<dbReference type="PANTHER" id="PTHR43429">
    <property type="entry name" value="PYRIDINE NUCLEOTIDE-DISULFIDE OXIDOREDUCTASE DOMAIN-CONTAINING"/>
    <property type="match status" value="1"/>
</dbReference>
<dbReference type="STRING" id="1121400.SAMN02746065_10666"/>